<proteinExistence type="predicted"/>
<evidence type="ECO:0000256" key="2">
    <source>
        <dbReference type="ARBA" id="ARBA00001941"/>
    </source>
</evidence>
<keyword evidence="3" id="KW-0479">Metal-binding</keyword>
<dbReference type="Proteomes" id="UP000627166">
    <property type="component" value="Unassembled WGS sequence"/>
</dbReference>
<dbReference type="RefSeq" id="WP_191739449.1">
    <property type="nucleotide sequence ID" value="NZ_JACSQB010000038.1"/>
</dbReference>
<keyword evidence="6" id="KW-0520">NAD</keyword>
<dbReference type="Pfam" id="PF01761">
    <property type="entry name" value="DHQ_synthase"/>
    <property type="match status" value="1"/>
</dbReference>
<comment type="cofactor">
    <cofactor evidence="1">
        <name>NAD(+)</name>
        <dbReference type="ChEBI" id="CHEBI:57540"/>
    </cofactor>
</comment>
<feature type="domain" description="3-dehydroquinate synthase C-terminal" evidence="11">
    <location>
        <begin position="181"/>
        <end position="323"/>
    </location>
</feature>
<evidence type="ECO:0000313" key="13">
    <source>
        <dbReference type="Proteomes" id="UP000627166"/>
    </source>
</evidence>
<dbReference type="PIRSF" id="PIRSF001455">
    <property type="entry name" value="DHQ_synth"/>
    <property type="match status" value="1"/>
</dbReference>
<dbReference type="GO" id="GO:0003856">
    <property type="term" value="F:3-dehydroquinate synthase activity"/>
    <property type="evidence" value="ECO:0007669"/>
    <property type="project" value="UniProtKB-EC"/>
</dbReference>
<dbReference type="PANTHER" id="PTHR43622:SF1">
    <property type="entry name" value="3-DEHYDROQUINATE SYNTHASE"/>
    <property type="match status" value="1"/>
</dbReference>
<dbReference type="PANTHER" id="PTHR43622">
    <property type="entry name" value="3-DEHYDROQUINATE SYNTHASE"/>
    <property type="match status" value="1"/>
</dbReference>
<dbReference type="SUPFAM" id="SSF56796">
    <property type="entry name" value="Dehydroquinate synthase-like"/>
    <property type="match status" value="1"/>
</dbReference>
<organism evidence="12 13">
    <name type="scientific">Clostridium faecium</name>
    <dbReference type="NCBI Taxonomy" id="2762223"/>
    <lineage>
        <taxon>Bacteria</taxon>
        <taxon>Bacillati</taxon>
        <taxon>Bacillota</taxon>
        <taxon>Clostridia</taxon>
        <taxon>Eubacteriales</taxon>
        <taxon>Clostridiaceae</taxon>
        <taxon>Clostridium</taxon>
    </lineage>
</organism>
<evidence type="ECO:0000259" key="11">
    <source>
        <dbReference type="Pfam" id="PF24621"/>
    </source>
</evidence>
<keyword evidence="5" id="KW-0862">Zinc</keyword>
<dbReference type="EC" id="4.2.3.4" evidence="9"/>
<evidence type="ECO:0000256" key="7">
    <source>
        <dbReference type="ARBA" id="ARBA00023239"/>
    </source>
</evidence>
<dbReference type="InterPro" id="IPR056179">
    <property type="entry name" value="DHQS_C"/>
</dbReference>
<reference evidence="12 13" key="1">
    <citation type="submission" date="2020-08" db="EMBL/GenBank/DDBJ databases">
        <title>A Genomic Blueprint of the Chicken Gut Microbiome.</title>
        <authorList>
            <person name="Gilroy R."/>
            <person name="Ravi A."/>
            <person name="Getino M."/>
            <person name="Pursley I."/>
            <person name="Horton D.L."/>
            <person name="Alikhan N.-F."/>
            <person name="Baker D."/>
            <person name="Gharbi K."/>
            <person name="Hall N."/>
            <person name="Watson M."/>
            <person name="Adriaenssens E.M."/>
            <person name="Foster-Nyarko E."/>
            <person name="Jarju S."/>
            <person name="Secka A."/>
            <person name="Antonio M."/>
            <person name="Oren A."/>
            <person name="Chaudhuri R."/>
            <person name="La Ragione R.M."/>
            <person name="Hildebrand F."/>
            <person name="Pallen M.J."/>
        </authorList>
    </citation>
    <scope>NUCLEOTIDE SEQUENCE [LARGE SCALE GENOMIC DNA]</scope>
    <source>
        <strain evidence="12 13">N37</strain>
    </source>
</reference>
<feature type="domain" description="3-dehydroquinate synthase N-terminal" evidence="10">
    <location>
        <begin position="67"/>
        <end position="179"/>
    </location>
</feature>
<dbReference type="InterPro" id="IPR030960">
    <property type="entry name" value="DHQS/DOIS_N"/>
</dbReference>
<name>A0ABR8YR43_9CLOT</name>
<dbReference type="InterPro" id="IPR016037">
    <property type="entry name" value="DHQ_synth_AroB"/>
</dbReference>
<protein>
    <recommendedName>
        <fullName evidence="9">3-dehydroquinate synthase</fullName>
        <ecNumber evidence="9">4.2.3.4</ecNumber>
    </recommendedName>
</protein>
<dbReference type="Pfam" id="PF24621">
    <property type="entry name" value="DHQS_C"/>
    <property type="match status" value="1"/>
</dbReference>
<dbReference type="InterPro" id="IPR030963">
    <property type="entry name" value="DHQ_synth_fam"/>
</dbReference>
<evidence type="ECO:0000256" key="4">
    <source>
        <dbReference type="ARBA" id="ARBA00022741"/>
    </source>
</evidence>
<evidence type="ECO:0000256" key="9">
    <source>
        <dbReference type="NCBIfam" id="TIGR01357"/>
    </source>
</evidence>
<dbReference type="NCBIfam" id="TIGR01357">
    <property type="entry name" value="aroB"/>
    <property type="match status" value="1"/>
</dbReference>
<evidence type="ECO:0000256" key="3">
    <source>
        <dbReference type="ARBA" id="ARBA00022723"/>
    </source>
</evidence>
<comment type="caution">
    <text evidence="12">The sequence shown here is derived from an EMBL/GenBank/DDBJ whole genome shotgun (WGS) entry which is preliminary data.</text>
</comment>
<sequence>MKEICINNKNKDYKVYVDNDISKISLAFNEYKLKNTDKFYIITDDKVYSLYEEKLKLIMKNHDYKIFVFNQGEENKTYKTVEEIYNFLIKNNADRNSILIAFGGGIVGDIVGFAAATFMRGIRYINVPTTLISQVDSAIGGKVAYNINGIKNVIGCFYDPIFVFISVNFLKTLNKMQFISGLGEVIKYGLIKSPELLKYLKENIKAVMELENDKLMYIVKECLKIKASVVEEDYKDLGYRNILNFGHTIGHAIETDSSYLIPHGIAVALGSLVSIKLSEMKLNLNPNIYIEIEDIYKKITIETFYKVDNLNSFLYSIKHDKKMENNNIKFTLLENVGACKIKVDVSEEEIIKALKESIGRSY</sequence>
<dbReference type="CDD" id="cd08195">
    <property type="entry name" value="DHQS"/>
    <property type="match status" value="1"/>
</dbReference>
<dbReference type="Gene3D" id="1.20.1090.10">
    <property type="entry name" value="Dehydroquinate synthase-like - alpha domain"/>
    <property type="match status" value="1"/>
</dbReference>
<evidence type="ECO:0000256" key="5">
    <source>
        <dbReference type="ARBA" id="ARBA00022833"/>
    </source>
</evidence>
<keyword evidence="4" id="KW-0547">Nucleotide-binding</keyword>
<evidence type="ECO:0000256" key="6">
    <source>
        <dbReference type="ARBA" id="ARBA00023027"/>
    </source>
</evidence>
<evidence type="ECO:0000259" key="10">
    <source>
        <dbReference type="Pfam" id="PF01761"/>
    </source>
</evidence>
<comment type="cofactor">
    <cofactor evidence="2">
        <name>Co(2+)</name>
        <dbReference type="ChEBI" id="CHEBI:48828"/>
    </cofactor>
</comment>
<evidence type="ECO:0000313" key="12">
    <source>
        <dbReference type="EMBL" id="MBD8046478.1"/>
    </source>
</evidence>
<evidence type="ECO:0000256" key="1">
    <source>
        <dbReference type="ARBA" id="ARBA00001911"/>
    </source>
</evidence>
<gene>
    <name evidence="12" type="primary">aroB</name>
    <name evidence="12" type="ORF">H9637_05380</name>
</gene>
<dbReference type="EMBL" id="JACSQB010000038">
    <property type="protein sequence ID" value="MBD8046478.1"/>
    <property type="molecule type" value="Genomic_DNA"/>
</dbReference>
<accession>A0ABR8YR43</accession>
<dbReference type="Gene3D" id="3.40.50.1970">
    <property type="match status" value="1"/>
</dbReference>
<keyword evidence="8" id="KW-0170">Cobalt</keyword>
<keyword evidence="13" id="KW-1185">Reference proteome</keyword>
<keyword evidence="7 12" id="KW-0456">Lyase</keyword>
<evidence type="ECO:0000256" key="8">
    <source>
        <dbReference type="ARBA" id="ARBA00023285"/>
    </source>
</evidence>
<dbReference type="InterPro" id="IPR050071">
    <property type="entry name" value="Dehydroquinate_synthase"/>
</dbReference>